<organism evidence="2 3">
    <name type="scientific">Acrobeloides nanus</name>
    <dbReference type="NCBI Taxonomy" id="290746"/>
    <lineage>
        <taxon>Eukaryota</taxon>
        <taxon>Metazoa</taxon>
        <taxon>Ecdysozoa</taxon>
        <taxon>Nematoda</taxon>
        <taxon>Chromadorea</taxon>
        <taxon>Rhabditida</taxon>
        <taxon>Tylenchina</taxon>
        <taxon>Cephalobomorpha</taxon>
        <taxon>Cephaloboidea</taxon>
        <taxon>Cephalobidae</taxon>
        <taxon>Acrobeloides</taxon>
    </lineage>
</organism>
<dbReference type="AlphaFoldDB" id="A0A914CZS4"/>
<dbReference type="WBParaSite" id="ACRNAN_scaffold1680.g24775.t1">
    <property type="protein sequence ID" value="ACRNAN_scaffold1680.g24775.t1"/>
    <property type="gene ID" value="ACRNAN_scaffold1680.g24775"/>
</dbReference>
<proteinExistence type="predicted"/>
<evidence type="ECO:0000256" key="1">
    <source>
        <dbReference type="SAM" id="MobiDB-lite"/>
    </source>
</evidence>
<name>A0A914CZS4_9BILA</name>
<dbReference type="Proteomes" id="UP000887540">
    <property type="component" value="Unplaced"/>
</dbReference>
<keyword evidence="2" id="KW-1185">Reference proteome</keyword>
<accession>A0A914CZS4</accession>
<evidence type="ECO:0000313" key="2">
    <source>
        <dbReference type="Proteomes" id="UP000887540"/>
    </source>
</evidence>
<evidence type="ECO:0000313" key="3">
    <source>
        <dbReference type="WBParaSite" id="ACRNAN_scaffold1680.g24775.t1"/>
    </source>
</evidence>
<feature type="region of interest" description="Disordered" evidence="1">
    <location>
        <begin position="31"/>
        <end position="66"/>
    </location>
</feature>
<reference evidence="3" key="1">
    <citation type="submission" date="2022-11" db="UniProtKB">
        <authorList>
            <consortium name="WormBaseParasite"/>
        </authorList>
    </citation>
    <scope>IDENTIFICATION</scope>
</reference>
<sequence>MNSVALRVPQASGMYLEVQDGFVRQSHLAPPVVAPDSPRPQKAATATGFKSHVLNPTEGFKRDDRV</sequence>
<protein>
    <submittedName>
        <fullName evidence="3">Uncharacterized protein</fullName>
    </submittedName>
</protein>